<dbReference type="InterPro" id="IPR008949">
    <property type="entry name" value="Isoprenoid_synthase_dom_sf"/>
</dbReference>
<organism evidence="1 2">
    <name type="scientific">Olea europaea subsp. europaea</name>
    <dbReference type="NCBI Taxonomy" id="158383"/>
    <lineage>
        <taxon>Eukaryota</taxon>
        <taxon>Viridiplantae</taxon>
        <taxon>Streptophyta</taxon>
        <taxon>Embryophyta</taxon>
        <taxon>Tracheophyta</taxon>
        <taxon>Spermatophyta</taxon>
        <taxon>Magnoliopsida</taxon>
        <taxon>eudicotyledons</taxon>
        <taxon>Gunneridae</taxon>
        <taxon>Pentapetalae</taxon>
        <taxon>asterids</taxon>
        <taxon>lamiids</taxon>
        <taxon>Lamiales</taxon>
        <taxon>Oleaceae</taxon>
        <taxon>Oleeae</taxon>
        <taxon>Olea</taxon>
    </lineage>
</organism>
<dbReference type="AlphaFoldDB" id="A0A8S0UHA4"/>
<protein>
    <submittedName>
        <fullName evidence="1">(-)-germacrene D synthase-like</fullName>
    </submittedName>
</protein>
<keyword evidence="2" id="KW-1185">Reference proteome</keyword>
<comment type="caution">
    <text evidence="1">The sequence shown here is derived from an EMBL/GenBank/DDBJ whole genome shotgun (WGS) entry which is preliminary data.</text>
</comment>
<name>A0A8S0UHA4_OLEEU</name>
<dbReference type="Proteomes" id="UP000594638">
    <property type="component" value="Unassembled WGS sequence"/>
</dbReference>
<feature type="non-terminal residue" evidence="1">
    <location>
        <position position="79"/>
    </location>
</feature>
<dbReference type="EMBL" id="CACTIH010008257">
    <property type="protein sequence ID" value="CAA3019355.1"/>
    <property type="molecule type" value="Genomic_DNA"/>
</dbReference>
<accession>A0A8S0UHA4</accession>
<evidence type="ECO:0000313" key="1">
    <source>
        <dbReference type="EMBL" id="CAA3019355.1"/>
    </source>
</evidence>
<gene>
    <name evidence="1" type="ORF">OLEA9_A076141</name>
</gene>
<evidence type="ECO:0000313" key="2">
    <source>
        <dbReference type="Proteomes" id="UP000594638"/>
    </source>
</evidence>
<sequence length="79" mass="8820">MKETGPSKEDAFAVFQTQVMNAWKDINQECLSSNAVPMAVLVRVVDLTRVINLLYKDCDGNSNSTTKLKDFITLTLIQP</sequence>
<proteinExistence type="predicted"/>
<dbReference type="Gene3D" id="1.10.600.10">
    <property type="entry name" value="Farnesyl Diphosphate Synthase"/>
    <property type="match status" value="1"/>
</dbReference>
<dbReference type="OrthoDB" id="902907at2759"/>
<reference evidence="1 2" key="1">
    <citation type="submission" date="2019-12" db="EMBL/GenBank/DDBJ databases">
        <authorList>
            <person name="Alioto T."/>
            <person name="Alioto T."/>
            <person name="Gomez Garrido J."/>
        </authorList>
    </citation>
    <scope>NUCLEOTIDE SEQUENCE [LARGE SCALE GENOMIC DNA]</scope>
</reference>
<dbReference type="SUPFAM" id="SSF48576">
    <property type="entry name" value="Terpenoid synthases"/>
    <property type="match status" value="1"/>
</dbReference>
<dbReference type="Gramene" id="OE9A076141T1">
    <property type="protein sequence ID" value="OE9A076141C1"/>
    <property type="gene ID" value="OE9A076141"/>
</dbReference>